<evidence type="ECO:0000313" key="2">
    <source>
        <dbReference type="Proteomes" id="UP000004947"/>
    </source>
</evidence>
<dbReference type="RefSeq" id="WP_007279491.1">
    <property type="nucleotide sequence ID" value="NZ_ABCK01000014.1"/>
</dbReference>
<sequence>MKPDLSLDKFHILSQSKELNESTQFYLALGLVQVNDKIFSDGSACIELRDHCQNIPSIYIEAHNDQDVFNHYQDLGIIFDCSSTENGDTELFFTDPNGLSIFLGEKTARHELPNQSSCTILELSQSTKHYVDSINFWVQLGATCDAMRSDYPRTLLRNKPLLLGLHDNSKYKGQGLIISIKKEAIQKLKKLGTPLMKNSNGSFLCFSPDGLQFTLSLA</sequence>
<keyword evidence="2" id="KW-1185">Reference proteome</keyword>
<dbReference type="EMBL" id="ABCK01000014">
    <property type="protein sequence ID" value="EDM26713.1"/>
    <property type="molecule type" value="Genomic_DNA"/>
</dbReference>
<accession>A6DNQ4</accession>
<name>A6DNQ4_9BACT</name>
<comment type="caution">
    <text evidence="1">The sequence shown here is derived from an EMBL/GenBank/DDBJ whole genome shotgun (WGS) entry which is preliminary data.</text>
</comment>
<protein>
    <recommendedName>
        <fullName evidence="3">VOC domain-containing protein</fullName>
    </recommendedName>
</protein>
<evidence type="ECO:0000313" key="1">
    <source>
        <dbReference type="EMBL" id="EDM26713.1"/>
    </source>
</evidence>
<dbReference type="Proteomes" id="UP000004947">
    <property type="component" value="Unassembled WGS sequence"/>
</dbReference>
<dbReference type="AlphaFoldDB" id="A6DNQ4"/>
<organism evidence="1 2">
    <name type="scientific">Lentisphaera araneosa HTCC2155</name>
    <dbReference type="NCBI Taxonomy" id="313628"/>
    <lineage>
        <taxon>Bacteria</taxon>
        <taxon>Pseudomonadati</taxon>
        <taxon>Lentisphaerota</taxon>
        <taxon>Lentisphaeria</taxon>
        <taxon>Lentisphaerales</taxon>
        <taxon>Lentisphaeraceae</taxon>
        <taxon>Lentisphaera</taxon>
    </lineage>
</organism>
<gene>
    <name evidence="1" type="ORF">LNTAR_18740</name>
</gene>
<reference evidence="1 2" key="1">
    <citation type="journal article" date="2010" name="J. Bacteriol.">
        <title>Genome sequence of Lentisphaera araneosa HTCC2155T, the type species of the order Lentisphaerales in the phylum Lentisphaerae.</title>
        <authorList>
            <person name="Thrash J.C."/>
            <person name="Cho J.C."/>
            <person name="Vergin K.L."/>
            <person name="Morris R.M."/>
            <person name="Giovannoni S.J."/>
        </authorList>
    </citation>
    <scope>NUCLEOTIDE SEQUENCE [LARGE SCALE GENOMIC DNA]</scope>
    <source>
        <strain evidence="1 2">HTCC2155</strain>
    </source>
</reference>
<evidence type="ECO:0008006" key="3">
    <source>
        <dbReference type="Google" id="ProtNLM"/>
    </source>
</evidence>
<proteinExistence type="predicted"/>
<dbReference type="STRING" id="313628.LNTAR_18740"/>